<dbReference type="SUPFAM" id="SSF53323">
    <property type="entry name" value="Pyruvate-ferredoxin oxidoreductase, PFOR, domain III"/>
    <property type="match status" value="1"/>
</dbReference>
<keyword evidence="3" id="KW-0670">Pyruvate</keyword>
<dbReference type="Gene3D" id="3.40.920.10">
    <property type="entry name" value="Pyruvate-ferredoxin oxidoreductase, PFOR, domain III"/>
    <property type="match status" value="1"/>
</dbReference>
<dbReference type="GO" id="GO:0043805">
    <property type="term" value="F:indolepyruvate ferredoxin oxidoreductase activity"/>
    <property type="evidence" value="ECO:0007669"/>
    <property type="project" value="UniProtKB-EC"/>
</dbReference>
<dbReference type="PANTHER" id="PTHR43854">
    <property type="entry name" value="INDOLEPYRUVATE OXIDOREDUCTASE SUBUNIT IORB"/>
    <property type="match status" value="1"/>
</dbReference>
<dbReference type="EMBL" id="JJMM01000002">
    <property type="protein sequence ID" value="KDR96657.1"/>
    <property type="molecule type" value="Genomic_DNA"/>
</dbReference>
<keyword evidence="4" id="KW-1185">Reference proteome</keyword>
<protein>
    <submittedName>
        <fullName evidence="3">Indolepyruvate oxidoreductase subunit IorB</fullName>
        <ecNumber evidence="3">1.2.7.8</ecNumber>
    </submittedName>
</protein>
<evidence type="ECO:0000256" key="1">
    <source>
        <dbReference type="ARBA" id="ARBA00023002"/>
    </source>
</evidence>
<dbReference type="Proteomes" id="UP000027946">
    <property type="component" value="Unassembled WGS sequence"/>
</dbReference>
<dbReference type="STRING" id="1121324.CLIT_2c02630"/>
<keyword evidence="1 3" id="KW-0560">Oxidoreductase</keyword>
<dbReference type="InterPro" id="IPR052198">
    <property type="entry name" value="IorB_Oxidoreductase"/>
</dbReference>
<dbReference type="Pfam" id="PF01558">
    <property type="entry name" value="POR"/>
    <property type="match status" value="1"/>
</dbReference>
<dbReference type="InterPro" id="IPR019752">
    <property type="entry name" value="Pyrv/ketoisovalerate_OxRed_cat"/>
</dbReference>
<dbReference type="PANTHER" id="PTHR43854:SF1">
    <property type="entry name" value="INDOLEPYRUVATE OXIDOREDUCTASE SUBUNIT IORB"/>
    <property type="match status" value="1"/>
</dbReference>
<dbReference type="AlphaFoldDB" id="A0A069RR65"/>
<evidence type="ECO:0000313" key="3">
    <source>
        <dbReference type="EMBL" id="KDR96657.1"/>
    </source>
</evidence>
<dbReference type="RefSeq" id="WP_038261209.1">
    <property type="nucleotide sequence ID" value="NZ_FSRH01000001.1"/>
</dbReference>
<sequence length="197" mass="21746">MKSYNIILAGVGGQGLVLTTKLICEAAFAYGYDVKSNDVIGLSQRGGKVWGSVKMSEKVFSPNIPAGEADILLALEALEGDRWSTYIKKDGLIIMNTAKIPPAHVMAEVEEYPQDIEERLAESFNIETMDASSEGKVLGSDKIANTFLVGMMAKHMEIPNEIWEEAIKNNVPSKYLYMNLRAFEIGYGRYAVNHTCD</sequence>
<dbReference type="InterPro" id="IPR002869">
    <property type="entry name" value="Pyrv_flavodox_OxRed_cen"/>
</dbReference>
<dbReference type="eggNOG" id="COG1014">
    <property type="taxonomic scope" value="Bacteria"/>
</dbReference>
<evidence type="ECO:0000259" key="2">
    <source>
        <dbReference type="Pfam" id="PF01558"/>
    </source>
</evidence>
<name>A0A069RR65_PEPLI</name>
<reference evidence="3 4" key="1">
    <citation type="submission" date="2014-03" db="EMBL/GenBank/DDBJ databases">
        <title>Genome sequence of Clostridium litorale W6, DSM 5388.</title>
        <authorList>
            <person name="Poehlein A."/>
            <person name="Jagirdar A."/>
            <person name="Khonsari B."/>
            <person name="Chibani C.M."/>
            <person name="Gutierrez Gutierrez D.A."/>
            <person name="Davydova E."/>
            <person name="Alghaithi H.S."/>
            <person name="Nair K.P."/>
            <person name="Dhamotharan K."/>
            <person name="Chandran L."/>
            <person name="G W."/>
            <person name="Daniel R."/>
        </authorList>
    </citation>
    <scope>NUCLEOTIDE SEQUENCE [LARGE SCALE GENOMIC DNA]</scope>
    <source>
        <strain evidence="3 4">W6</strain>
    </source>
</reference>
<dbReference type="OrthoDB" id="9789125at2"/>
<accession>A0A069RR65</accession>
<organism evidence="3 4">
    <name type="scientific">Peptoclostridium litorale DSM 5388</name>
    <dbReference type="NCBI Taxonomy" id="1121324"/>
    <lineage>
        <taxon>Bacteria</taxon>
        <taxon>Bacillati</taxon>
        <taxon>Bacillota</taxon>
        <taxon>Clostridia</taxon>
        <taxon>Peptostreptococcales</taxon>
        <taxon>Peptoclostridiaceae</taxon>
        <taxon>Peptoclostridium</taxon>
    </lineage>
</organism>
<proteinExistence type="predicted"/>
<dbReference type="EC" id="1.2.7.8" evidence="3"/>
<comment type="caution">
    <text evidence="3">The sequence shown here is derived from an EMBL/GenBank/DDBJ whole genome shotgun (WGS) entry which is preliminary data.</text>
</comment>
<evidence type="ECO:0000313" key="4">
    <source>
        <dbReference type="Proteomes" id="UP000027946"/>
    </source>
</evidence>
<feature type="domain" description="Pyruvate/ketoisovalerate oxidoreductase catalytic" evidence="2">
    <location>
        <begin position="12"/>
        <end position="187"/>
    </location>
</feature>
<gene>
    <name evidence="3" type="primary">iorB</name>
    <name evidence="3" type="ORF">CLIT_2c02630</name>
</gene>